<organism evidence="2 3">
    <name type="scientific">Armillaria gallica</name>
    <name type="common">Bulbous honey fungus</name>
    <name type="synonym">Armillaria bulbosa</name>
    <dbReference type="NCBI Taxonomy" id="47427"/>
    <lineage>
        <taxon>Eukaryota</taxon>
        <taxon>Fungi</taxon>
        <taxon>Dikarya</taxon>
        <taxon>Basidiomycota</taxon>
        <taxon>Agaricomycotina</taxon>
        <taxon>Agaricomycetes</taxon>
        <taxon>Agaricomycetidae</taxon>
        <taxon>Agaricales</taxon>
        <taxon>Marasmiineae</taxon>
        <taxon>Physalacriaceae</taxon>
        <taxon>Armillaria</taxon>
    </lineage>
</organism>
<name>A0A2H3DX11_ARMGA</name>
<dbReference type="InParanoid" id="A0A2H3DX11"/>
<gene>
    <name evidence="2" type="ORF">ARMGADRAFT_195084</name>
</gene>
<dbReference type="Pfam" id="PF12937">
    <property type="entry name" value="F-box-like"/>
    <property type="match status" value="1"/>
</dbReference>
<dbReference type="Proteomes" id="UP000217790">
    <property type="component" value="Unassembled WGS sequence"/>
</dbReference>
<sequence length="407" mass="45963">MDPSSVLPVELLSKIFHHYLSDRETPVQSFDFFDGLWVLGKVSSAWRSTANSSKSLWSTIIITKAFPTRDTRKGIPPLSNPRVLSRKNATERRKQILAEILSRSGDYPLIISISFPLYMQHREVVPTSDYWPLCTILAAHSHRWQAMELEGHPYLLNDFIFTPSFRLQSLRKLHAMVRDKAVLGQVARLCPGLVELVTGVSQVLGNTHALDCISAPNLKLLKIKSDSFANIRSDHNRSPVLEFLRHSKCSVRTLDINWRGAHDDLVAILSLTPSLESLECRVPFTRAFLAELKSPSSLIPSLHTLTLRFHYIIRFPHVKFILRMVESRLAGGILKSVRILPVGRTSIKMFDEQLAVINAPPDVTVWLEDNSGSPTDLLFPPFAGEDYDGDIYMRQVYSGLVTEDDLP</sequence>
<protein>
    <recommendedName>
        <fullName evidence="1">F-box domain-containing protein</fullName>
    </recommendedName>
</protein>
<reference evidence="3" key="1">
    <citation type="journal article" date="2017" name="Nat. Ecol. Evol.">
        <title>Genome expansion and lineage-specific genetic innovations in the forest pathogenic fungi Armillaria.</title>
        <authorList>
            <person name="Sipos G."/>
            <person name="Prasanna A.N."/>
            <person name="Walter M.C."/>
            <person name="O'Connor E."/>
            <person name="Balint B."/>
            <person name="Krizsan K."/>
            <person name="Kiss B."/>
            <person name="Hess J."/>
            <person name="Varga T."/>
            <person name="Slot J."/>
            <person name="Riley R."/>
            <person name="Boka B."/>
            <person name="Rigling D."/>
            <person name="Barry K."/>
            <person name="Lee J."/>
            <person name="Mihaltcheva S."/>
            <person name="LaButti K."/>
            <person name="Lipzen A."/>
            <person name="Waldron R."/>
            <person name="Moloney N.M."/>
            <person name="Sperisen C."/>
            <person name="Kredics L."/>
            <person name="Vagvoelgyi C."/>
            <person name="Patrignani A."/>
            <person name="Fitzpatrick D."/>
            <person name="Nagy I."/>
            <person name="Doyle S."/>
            <person name="Anderson J.B."/>
            <person name="Grigoriev I.V."/>
            <person name="Gueldener U."/>
            <person name="Muensterkoetter M."/>
            <person name="Nagy L.G."/>
        </authorList>
    </citation>
    <scope>NUCLEOTIDE SEQUENCE [LARGE SCALE GENOMIC DNA]</scope>
    <source>
        <strain evidence="3">Ar21-2</strain>
    </source>
</reference>
<dbReference type="OrthoDB" id="2871552at2759"/>
<dbReference type="EMBL" id="KZ293660">
    <property type="protein sequence ID" value="PBK91996.1"/>
    <property type="molecule type" value="Genomic_DNA"/>
</dbReference>
<feature type="domain" description="F-box" evidence="1">
    <location>
        <begin position="6"/>
        <end position="61"/>
    </location>
</feature>
<evidence type="ECO:0000313" key="2">
    <source>
        <dbReference type="EMBL" id="PBK91996.1"/>
    </source>
</evidence>
<evidence type="ECO:0000313" key="3">
    <source>
        <dbReference type="Proteomes" id="UP000217790"/>
    </source>
</evidence>
<accession>A0A2H3DX11</accession>
<evidence type="ECO:0000259" key="1">
    <source>
        <dbReference type="Pfam" id="PF12937"/>
    </source>
</evidence>
<keyword evidence="3" id="KW-1185">Reference proteome</keyword>
<dbReference type="InterPro" id="IPR001810">
    <property type="entry name" value="F-box_dom"/>
</dbReference>
<proteinExistence type="predicted"/>
<dbReference type="AlphaFoldDB" id="A0A2H3DX11"/>